<name>A0A1N7F874_9EURY</name>
<keyword evidence="2" id="KW-1185">Reference proteome</keyword>
<reference evidence="2" key="1">
    <citation type="submission" date="2017-01" db="EMBL/GenBank/DDBJ databases">
        <authorList>
            <person name="Varghese N."/>
            <person name="Submissions S."/>
        </authorList>
    </citation>
    <scope>NUCLEOTIDE SEQUENCE [LARGE SCALE GENOMIC DNA]</scope>
    <source>
        <strain evidence="2">CGMCC 1.7737</strain>
    </source>
</reference>
<evidence type="ECO:0000313" key="2">
    <source>
        <dbReference type="Proteomes" id="UP000186914"/>
    </source>
</evidence>
<dbReference type="EMBL" id="FTNO01000008">
    <property type="protein sequence ID" value="SIR96533.1"/>
    <property type="molecule type" value="Genomic_DNA"/>
</dbReference>
<sequence>MRLWLKTTFLLATGIQNGLAERGTNLTLFEVNYQHYLADIYQRDPLYDVWRRYFDDVLEYAKK</sequence>
<gene>
    <name evidence="1" type="ORF">SAMN05421858_4806</name>
</gene>
<dbReference type="AlphaFoldDB" id="A0A1N7F874"/>
<organism evidence="1 2">
    <name type="scientific">Haladaptatus litoreus</name>
    <dbReference type="NCBI Taxonomy" id="553468"/>
    <lineage>
        <taxon>Archaea</taxon>
        <taxon>Methanobacteriati</taxon>
        <taxon>Methanobacteriota</taxon>
        <taxon>Stenosarchaea group</taxon>
        <taxon>Halobacteria</taxon>
        <taxon>Halobacteriales</taxon>
        <taxon>Haladaptataceae</taxon>
        <taxon>Haladaptatus</taxon>
    </lineage>
</organism>
<proteinExistence type="predicted"/>
<evidence type="ECO:0000313" key="1">
    <source>
        <dbReference type="EMBL" id="SIR96533.1"/>
    </source>
</evidence>
<protein>
    <submittedName>
        <fullName evidence="1">Uncharacterized protein</fullName>
    </submittedName>
</protein>
<dbReference type="Proteomes" id="UP000186914">
    <property type="component" value="Unassembled WGS sequence"/>
</dbReference>
<accession>A0A1N7F874</accession>